<keyword evidence="3" id="KW-0812">Transmembrane</keyword>
<keyword evidence="6" id="KW-1185">Reference proteome</keyword>
<evidence type="ECO:0000256" key="3">
    <source>
        <dbReference type="SAM" id="Phobius"/>
    </source>
</evidence>
<dbReference type="InterPro" id="IPR036890">
    <property type="entry name" value="HATPase_C_sf"/>
</dbReference>
<evidence type="ECO:0000256" key="1">
    <source>
        <dbReference type="ARBA" id="ARBA00000085"/>
    </source>
</evidence>
<dbReference type="EC" id="2.7.13.3" evidence="2"/>
<dbReference type="PANTHER" id="PTHR43065">
    <property type="entry name" value="SENSOR HISTIDINE KINASE"/>
    <property type="match status" value="1"/>
</dbReference>
<dbReference type="InterPro" id="IPR003594">
    <property type="entry name" value="HATPase_dom"/>
</dbReference>
<dbReference type="KEGG" id="tol:TOL_1359"/>
<dbReference type="STRING" id="187493.CN03_11445"/>
<dbReference type="GeneID" id="79176256"/>
<protein>
    <recommendedName>
        <fullName evidence="2">histidine kinase</fullName>
        <ecNumber evidence="2">2.7.13.3</ecNumber>
    </recommendedName>
</protein>
<evidence type="ECO:0000256" key="2">
    <source>
        <dbReference type="ARBA" id="ARBA00012438"/>
    </source>
</evidence>
<sequence>MSTRSGNLVDSIRRSIVRRVSLSIIVTVLAIGTVAMAAIICWHYQRQYDDFESSTSNVTNAYSSAIAGAMWHLDTSQLNLLADGIQQQESVSYVRINDRGALNIERGIRPYHRDIQTSDLLYNGTPIGQLEIAFNRESVFSTTIQTILPSLIALLVGLSLFGIILVVILQRVVSSRIQSLALEVRDRLENNRFEPLSLQPSSSHDEIDSLIRTFNKLSERILDELQQKTVAQQQLSVVNLELEDRVKLRTYHLQETVTQLNQTLIDLNTTQSKLIEAEKLSALGGMIAAIGHEIETPLGLCLTVQSCLKNDVIALKRAMPSGAINQTQDAMAAVDESLAMLDRNLKRSAELMKGFKEVSAGQIGDDRQRISLLETIQEVVAVLTPKLRQTKHTINIDCASNLMLQGSATAISQVLTNLIMNSLTHGFHNIDEGEIRIQAGENHEWIILRYSDNGVGMSDETKQKIFEPLYTTLRGKGGTGLGMHLVYNIIRQRLKGDITLEESDVGVVFRMQIPKQKRRQAS</sequence>
<dbReference type="Gene3D" id="6.10.340.10">
    <property type="match status" value="1"/>
</dbReference>
<dbReference type="SUPFAM" id="SSF55874">
    <property type="entry name" value="ATPase domain of HSP90 chaperone/DNA topoisomerase II/histidine kinase"/>
    <property type="match status" value="1"/>
</dbReference>
<dbReference type="InterPro" id="IPR004358">
    <property type="entry name" value="Sig_transdc_His_kin-like_C"/>
</dbReference>
<dbReference type="GO" id="GO:0004673">
    <property type="term" value="F:protein histidine kinase activity"/>
    <property type="evidence" value="ECO:0007669"/>
    <property type="project" value="UniProtKB-EC"/>
</dbReference>
<dbReference type="SMART" id="SM00387">
    <property type="entry name" value="HATPase_c"/>
    <property type="match status" value="1"/>
</dbReference>
<dbReference type="Pfam" id="PF02518">
    <property type="entry name" value="HATPase_c"/>
    <property type="match status" value="1"/>
</dbReference>
<evidence type="ECO:0000313" key="6">
    <source>
        <dbReference type="Proteomes" id="UP000011866"/>
    </source>
</evidence>
<organism evidence="5 6">
    <name type="scientific">Thalassolituus oleivorans MIL-1</name>
    <dbReference type="NCBI Taxonomy" id="1298593"/>
    <lineage>
        <taxon>Bacteria</taxon>
        <taxon>Pseudomonadati</taxon>
        <taxon>Pseudomonadota</taxon>
        <taxon>Gammaproteobacteria</taxon>
        <taxon>Oceanospirillales</taxon>
        <taxon>Oceanospirillaceae</taxon>
        <taxon>Thalassolituus</taxon>
    </lineage>
</organism>
<dbReference type="CDD" id="cd00075">
    <property type="entry name" value="HATPase"/>
    <property type="match status" value="1"/>
</dbReference>
<dbReference type="AlphaFoldDB" id="M5E2G4"/>
<evidence type="ECO:0000313" key="5">
    <source>
        <dbReference type="EMBL" id="CCU71784.1"/>
    </source>
</evidence>
<accession>M5E2G4</accession>
<feature type="transmembrane region" description="Helical" evidence="3">
    <location>
        <begin position="20"/>
        <end position="45"/>
    </location>
</feature>
<gene>
    <name evidence="5" type="ORF">TOL_1359</name>
</gene>
<dbReference type="HOGENOM" id="CLU_000445_133_5_6"/>
<dbReference type="Gene3D" id="3.30.565.10">
    <property type="entry name" value="Histidine kinase-like ATPase, C-terminal domain"/>
    <property type="match status" value="1"/>
</dbReference>
<dbReference type="InterPro" id="IPR005467">
    <property type="entry name" value="His_kinase_dom"/>
</dbReference>
<keyword evidence="3" id="KW-1133">Transmembrane helix</keyword>
<dbReference type="PRINTS" id="PR00344">
    <property type="entry name" value="BCTRLSENSOR"/>
</dbReference>
<dbReference type="Proteomes" id="UP000011866">
    <property type="component" value="Chromosome"/>
</dbReference>
<comment type="catalytic activity">
    <reaction evidence="1">
        <text>ATP + protein L-histidine = ADP + protein N-phospho-L-histidine.</text>
        <dbReference type="EC" id="2.7.13.3"/>
    </reaction>
</comment>
<name>M5E2G4_9GAMM</name>
<evidence type="ECO:0000259" key="4">
    <source>
        <dbReference type="PROSITE" id="PS50109"/>
    </source>
</evidence>
<dbReference type="Gene3D" id="1.10.287.130">
    <property type="match status" value="1"/>
</dbReference>
<feature type="domain" description="Histidine kinase" evidence="4">
    <location>
        <begin position="289"/>
        <end position="517"/>
    </location>
</feature>
<keyword evidence="3" id="KW-0472">Membrane</keyword>
<reference evidence="5 6" key="1">
    <citation type="journal article" date="2013" name="Genome Announc.">
        <title>Genome Sequence of Thalassolituus oleivorans MIL-1 (DSM 14913T).</title>
        <authorList>
            <person name="Golyshin P.N."/>
            <person name="Werner J."/>
            <person name="Chernikova T.N."/>
            <person name="Tran H."/>
            <person name="Ferrer M."/>
            <person name="Yakimov M.M."/>
            <person name="Teeling H."/>
            <person name="Golyshina O.V."/>
        </authorList>
    </citation>
    <scope>NUCLEOTIDE SEQUENCE [LARGE SCALE GENOMIC DNA]</scope>
    <source>
        <strain evidence="5 6">MIL-1</strain>
    </source>
</reference>
<dbReference type="EMBL" id="HF680312">
    <property type="protein sequence ID" value="CCU71784.1"/>
    <property type="molecule type" value="Genomic_DNA"/>
</dbReference>
<dbReference type="eggNOG" id="COG4191">
    <property type="taxonomic scope" value="Bacteria"/>
</dbReference>
<dbReference type="PROSITE" id="PS50109">
    <property type="entry name" value="HIS_KIN"/>
    <property type="match status" value="1"/>
</dbReference>
<dbReference type="RefSeq" id="WP_015486517.1">
    <property type="nucleotide sequence ID" value="NC_020888.1"/>
</dbReference>
<proteinExistence type="predicted"/>
<feature type="transmembrane region" description="Helical" evidence="3">
    <location>
        <begin position="147"/>
        <end position="169"/>
    </location>
</feature>